<accession>A0A8J2RR96</accession>
<keyword evidence="2" id="KW-1185">Reference proteome</keyword>
<reference evidence="1" key="1">
    <citation type="submission" date="2021-11" db="EMBL/GenBank/DDBJ databases">
        <authorList>
            <person name="Schell T."/>
        </authorList>
    </citation>
    <scope>NUCLEOTIDE SEQUENCE</scope>
    <source>
        <strain evidence="1">M5</strain>
    </source>
</reference>
<sequence length="190" mass="19906">MLLILIKEVAPEFPSSNLMNISINTIGRLRTEASSSTVDFSSQRGFQPGKSIAEREAIRKAICTAIGDPRDSSVLPGGDLSVNPTDVLQQQTLLTIKTLAGRPTLCSLPNRSTGRKVGVIFGIPLGGLRRGQSLSLNLSTSDPSQTTANPSPFQILTDAGAAGGSDTLRTAAMLTAPIARNAGNCVDFEP</sequence>
<evidence type="ECO:0000313" key="1">
    <source>
        <dbReference type="EMBL" id="CAH0104234.1"/>
    </source>
</evidence>
<proteinExistence type="predicted"/>
<organism evidence="1 2">
    <name type="scientific">Daphnia galeata</name>
    <dbReference type="NCBI Taxonomy" id="27404"/>
    <lineage>
        <taxon>Eukaryota</taxon>
        <taxon>Metazoa</taxon>
        <taxon>Ecdysozoa</taxon>
        <taxon>Arthropoda</taxon>
        <taxon>Crustacea</taxon>
        <taxon>Branchiopoda</taxon>
        <taxon>Diplostraca</taxon>
        <taxon>Cladocera</taxon>
        <taxon>Anomopoda</taxon>
        <taxon>Daphniidae</taxon>
        <taxon>Daphnia</taxon>
    </lineage>
</organism>
<evidence type="ECO:0000313" key="2">
    <source>
        <dbReference type="Proteomes" id="UP000789390"/>
    </source>
</evidence>
<dbReference type="Proteomes" id="UP000789390">
    <property type="component" value="Unassembled WGS sequence"/>
</dbReference>
<protein>
    <submittedName>
        <fullName evidence="1">Uncharacterized protein</fullName>
    </submittedName>
</protein>
<name>A0A8J2RR96_9CRUS</name>
<dbReference type="EMBL" id="CAKKLH010000130">
    <property type="protein sequence ID" value="CAH0104234.1"/>
    <property type="molecule type" value="Genomic_DNA"/>
</dbReference>
<comment type="caution">
    <text evidence="1">The sequence shown here is derived from an EMBL/GenBank/DDBJ whole genome shotgun (WGS) entry which is preliminary data.</text>
</comment>
<gene>
    <name evidence="1" type="ORF">DGAL_LOCUS6954</name>
</gene>
<dbReference type="AlphaFoldDB" id="A0A8J2RR96"/>